<gene>
    <name evidence="1" type="ORF">BV22DRAFT_1000974</name>
</gene>
<accession>A0ACB8BZF4</accession>
<reference evidence="1" key="1">
    <citation type="journal article" date="2021" name="New Phytol.">
        <title>Evolutionary innovations through gain and loss of genes in the ectomycorrhizal Boletales.</title>
        <authorList>
            <person name="Wu G."/>
            <person name="Miyauchi S."/>
            <person name="Morin E."/>
            <person name="Kuo A."/>
            <person name="Drula E."/>
            <person name="Varga T."/>
            <person name="Kohler A."/>
            <person name="Feng B."/>
            <person name="Cao Y."/>
            <person name="Lipzen A."/>
            <person name="Daum C."/>
            <person name="Hundley H."/>
            <person name="Pangilinan J."/>
            <person name="Johnson J."/>
            <person name="Barry K."/>
            <person name="LaButti K."/>
            <person name="Ng V."/>
            <person name="Ahrendt S."/>
            <person name="Min B."/>
            <person name="Choi I.G."/>
            <person name="Park H."/>
            <person name="Plett J.M."/>
            <person name="Magnuson J."/>
            <person name="Spatafora J.W."/>
            <person name="Nagy L.G."/>
            <person name="Henrissat B."/>
            <person name="Grigoriev I.V."/>
            <person name="Yang Z.L."/>
            <person name="Xu J."/>
            <person name="Martin F.M."/>
        </authorList>
    </citation>
    <scope>NUCLEOTIDE SEQUENCE</scope>
    <source>
        <strain evidence="1">KUC20120723A-06</strain>
    </source>
</reference>
<organism evidence="1 2">
    <name type="scientific">Leucogyrophana mollusca</name>
    <dbReference type="NCBI Taxonomy" id="85980"/>
    <lineage>
        <taxon>Eukaryota</taxon>
        <taxon>Fungi</taxon>
        <taxon>Dikarya</taxon>
        <taxon>Basidiomycota</taxon>
        <taxon>Agaricomycotina</taxon>
        <taxon>Agaricomycetes</taxon>
        <taxon>Agaricomycetidae</taxon>
        <taxon>Boletales</taxon>
        <taxon>Boletales incertae sedis</taxon>
        <taxon>Leucogyrophana</taxon>
    </lineage>
</organism>
<dbReference type="EMBL" id="MU266333">
    <property type="protein sequence ID" value="KAH7930272.1"/>
    <property type="molecule type" value="Genomic_DNA"/>
</dbReference>
<dbReference type="Proteomes" id="UP000790709">
    <property type="component" value="Unassembled WGS sequence"/>
</dbReference>
<sequence>MVERLDDPQPTFPLPPLEQIPDEGDDKPVEDKLTTFFGTLNLPAIIFGAASFSAFYNSDDHVSGVAPLRATRLALRYGIRAFDTSPYYGPSEIILGNALKTLEKEFPRESYKLLTKCGRYGNGPDGFNYTAAGVRASIQRSLKRLHTTYLDVVYLHDVEFVSGSKLPRPGGNHLGALTSEKEAYGLDEGSGGVVLGEGDEAVLGAIAELRKLKQEGVIRNVGISGFPLPTLLRLALLVKAKTGEPLDIVMSYCHLTLQNRTVVAFKDSFIERAGVKQVVTASPFSMGLLNPKPPAWHPAPDNLKTAVAAAVQKCAQWSERGDSGLPDLALEYSMERAREAEMPSVVGLSTLKDVHESARVWSTLEKSELGKDVEWKKHVQEVTDLFAEQGLLDFSWETPKSRT</sequence>
<name>A0ACB8BZF4_9AGAM</name>
<comment type="caution">
    <text evidence="1">The sequence shown here is derived from an EMBL/GenBank/DDBJ whole genome shotgun (WGS) entry which is preliminary data.</text>
</comment>
<keyword evidence="2" id="KW-1185">Reference proteome</keyword>
<evidence type="ECO:0000313" key="2">
    <source>
        <dbReference type="Proteomes" id="UP000790709"/>
    </source>
</evidence>
<evidence type="ECO:0000313" key="1">
    <source>
        <dbReference type="EMBL" id="KAH7930272.1"/>
    </source>
</evidence>
<protein>
    <submittedName>
        <fullName evidence="1">Aldo keto reductase</fullName>
    </submittedName>
</protein>
<proteinExistence type="predicted"/>